<reference evidence="1 2" key="1">
    <citation type="submission" date="2019-07" db="EMBL/GenBank/DDBJ databases">
        <authorList>
            <person name="Abdullah A."/>
            <person name="Lima G.C."/>
            <person name="Cuneo C.K."/>
            <person name="Ennest D.C."/>
            <person name="Fritz K.J."/>
            <person name="Johnson B.T."/>
            <person name="Larson S.M."/>
            <person name="Lemunyete M.N."/>
            <person name="Murray M.B."/>
            <person name="Osmond D.E."/>
            <person name="Patras K.A."/>
            <person name="Ransibrahmanakul S."/>
            <person name="Simpson K.A."/>
            <person name="Thull B.S."/>
            <person name="Wetzel S."/>
            <person name="Bonilla J.A."/>
            <person name="Klyczek K."/>
            <person name="Garlena R.A."/>
            <person name="Russell D.A."/>
            <person name="Pope W.H."/>
            <person name="Jacobs-Sera D."/>
            <person name="Hatfull G.F."/>
        </authorList>
    </citation>
    <scope>NUCLEOTIDE SEQUENCE [LARGE SCALE GENOMIC DNA]</scope>
</reference>
<dbReference type="Proteomes" id="UP000321915">
    <property type="component" value="Segment"/>
</dbReference>
<protein>
    <submittedName>
        <fullName evidence="1">Uncharacterized protein</fullName>
    </submittedName>
</protein>
<keyword evidence="2" id="KW-1185">Reference proteome</keyword>
<sequence>MLRNLKPSLLPEGTVIGATAPHYEDLYIKGANGIWEDLGGGCGCCYDSERISDAGCVEDEEYYSIGGMTTTQTSDEYFKDFKVVAVPPEFVFVGDAEALHGEWESQAGMFEDGAKVHRCKGYNCEEEAV</sequence>
<dbReference type="GeneID" id="77936597"/>
<accession>A0A5B8WKV6</accession>
<proteinExistence type="predicted"/>
<evidence type="ECO:0000313" key="2">
    <source>
        <dbReference type="Proteomes" id="UP000321915"/>
    </source>
</evidence>
<dbReference type="KEGG" id="vg:77936597"/>
<dbReference type="RefSeq" id="YP_010660603.1">
    <property type="nucleotide sequence ID" value="NC_070877.1"/>
</dbReference>
<gene>
    <name evidence="1" type="primary">237</name>
    <name evidence="1" type="ORF">SEA_QUI_237</name>
</gene>
<evidence type="ECO:0000313" key="1">
    <source>
        <dbReference type="EMBL" id="QED11725.1"/>
    </source>
</evidence>
<name>A0A5B8WKV6_9CAUD</name>
<organism evidence="1 2">
    <name type="scientific">Arthrobacter phage Qui</name>
    <dbReference type="NCBI Taxonomy" id="2603260"/>
    <lineage>
        <taxon>Viruses</taxon>
        <taxon>Duplodnaviria</taxon>
        <taxon>Heunggongvirae</taxon>
        <taxon>Uroviricota</taxon>
        <taxon>Caudoviricetes</taxon>
        <taxon>Quivirus</taxon>
        <taxon>Quivirus qui</taxon>
    </lineage>
</organism>
<dbReference type="EMBL" id="MN183282">
    <property type="protein sequence ID" value="QED11725.1"/>
    <property type="molecule type" value="Genomic_DNA"/>
</dbReference>